<dbReference type="PANTHER" id="PTHR43133">
    <property type="entry name" value="RNA POLYMERASE ECF-TYPE SIGMA FACTO"/>
    <property type="match status" value="1"/>
</dbReference>
<accession>A0ABY7VVS1</accession>
<evidence type="ECO:0000313" key="7">
    <source>
        <dbReference type="Proteomes" id="UP001214250"/>
    </source>
</evidence>
<keyword evidence="1" id="KW-0805">Transcription regulation</keyword>
<gene>
    <name evidence="6" type="ORF">PQO03_20380</name>
</gene>
<dbReference type="NCBIfam" id="TIGR02937">
    <property type="entry name" value="sigma70-ECF"/>
    <property type="match status" value="1"/>
</dbReference>
<reference evidence="6 7" key="1">
    <citation type="submission" date="2023-02" db="EMBL/GenBank/DDBJ databases">
        <title>Genome sequence of Lentisphaera profundi SAORIC-696.</title>
        <authorList>
            <person name="Kim e."/>
            <person name="Cho J.-C."/>
            <person name="Choi A."/>
            <person name="Kang I."/>
        </authorList>
    </citation>
    <scope>NUCLEOTIDE SEQUENCE [LARGE SCALE GENOMIC DNA]</scope>
    <source>
        <strain evidence="6 7">SAORIC-696</strain>
    </source>
</reference>
<dbReference type="InterPro" id="IPR039425">
    <property type="entry name" value="RNA_pol_sigma-70-like"/>
</dbReference>
<evidence type="ECO:0000256" key="4">
    <source>
        <dbReference type="ARBA" id="ARBA00023163"/>
    </source>
</evidence>
<feature type="domain" description="RNA polymerase sigma-70 region 2" evidence="5">
    <location>
        <begin position="27"/>
        <end position="96"/>
    </location>
</feature>
<keyword evidence="4" id="KW-0804">Transcription</keyword>
<evidence type="ECO:0000313" key="6">
    <source>
        <dbReference type="EMBL" id="WDE98177.1"/>
    </source>
</evidence>
<dbReference type="EMBL" id="CP117812">
    <property type="protein sequence ID" value="WDE98177.1"/>
    <property type="molecule type" value="Genomic_DNA"/>
</dbReference>
<protein>
    <submittedName>
        <fullName evidence="6">Sigma-70 family RNA polymerase sigma factor</fullName>
    </submittedName>
</protein>
<dbReference type="Gene3D" id="1.10.1740.10">
    <property type="match status" value="1"/>
</dbReference>
<dbReference type="RefSeq" id="WP_274152995.1">
    <property type="nucleotide sequence ID" value="NZ_CP117812.1"/>
</dbReference>
<keyword evidence="7" id="KW-1185">Reference proteome</keyword>
<evidence type="ECO:0000256" key="3">
    <source>
        <dbReference type="ARBA" id="ARBA00023125"/>
    </source>
</evidence>
<dbReference type="Proteomes" id="UP001214250">
    <property type="component" value="Chromosome 2"/>
</dbReference>
<dbReference type="SUPFAM" id="SSF88946">
    <property type="entry name" value="Sigma2 domain of RNA polymerase sigma factors"/>
    <property type="match status" value="1"/>
</dbReference>
<organism evidence="6 7">
    <name type="scientific">Lentisphaera profundi</name>
    <dbReference type="NCBI Taxonomy" id="1658616"/>
    <lineage>
        <taxon>Bacteria</taxon>
        <taxon>Pseudomonadati</taxon>
        <taxon>Lentisphaerota</taxon>
        <taxon>Lentisphaeria</taxon>
        <taxon>Lentisphaerales</taxon>
        <taxon>Lentisphaeraceae</taxon>
        <taxon>Lentisphaera</taxon>
    </lineage>
</organism>
<dbReference type="InterPro" id="IPR007627">
    <property type="entry name" value="RNA_pol_sigma70_r2"/>
</dbReference>
<evidence type="ECO:0000256" key="1">
    <source>
        <dbReference type="ARBA" id="ARBA00023015"/>
    </source>
</evidence>
<sequence length="194" mass="23042">MDNWNTRQTLLMRAKNPDDQAAWEEFVAYYKGFLKVVIYKINPSTALSEDFLQSVLLEIWRSLPRFEVDVERAKFRTWLSVLVRNTVLNQIKKEQKQNKIRKELEPHIQPSEPELDQMVQREWELHISRLALENISKRFTGKAMEVFNMSLQGQSIGSICNELELTPESAYTLKNRVKKYLVREIKRLRSELEQ</sequence>
<dbReference type="Pfam" id="PF04542">
    <property type="entry name" value="Sigma70_r2"/>
    <property type="match status" value="1"/>
</dbReference>
<evidence type="ECO:0000256" key="2">
    <source>
        <dbReference type="ARBA" id="ARBA00023082"/>
    </source>
</evidence>
<dbReference type="InterPro" id="IPR014284">
    <property type="entry name" value="RNA_pol_sigma-70_dom"/>
</dbReference>
<dbReference type="PANTHER" id="PTHR43133:SF8">
    <property type="entry name" value="RNA POLYMERASE SIGMA FACTOR HI_1459-RELATED"/>
    <property type="match status" value="1"/>
</dbReference>
<evidence type="ECO:0000259" key="5">
    <source>
        <dbReference type="Pfam" id="PF04542"/>
    </source>
</evidence>
<name>A0ABY7VVS1_9BACT</name>
<proteinExistence type="predicted"/>
<dbReference type="InterPro" id="IPR013325">
    <property type="entry name" value="RNA_pol_sigma_r2"/>
</dbReference>
<keyword evidence="2" id="KW-0731">Sigma factor</keyword>
<keyword evidence="3" id="KW-0238">DNA-binding</keyword>